<feature type="non-terminal residue" evidence="2">
    <location>
        <position position="200"/>
    </location>
</feature>
<feature type="region of interest" description="Disordered" evidence="1">
    <location>
        <begin position="1"/>
        <end position="136"/>
    </location>
</feature>
<dbReference type="EMBL" id="CAJVPV010058796">
    <property type="protein sequence ID" value="CAG8788223.1"/>
    <property type="molecule type" value="Genomic_DNA"/>
</dbReference>
<gene>
    <name evidence="2" type="ORF">AMORRO_LOCUS17914</name>
</gene>
<organism evidence="2 3">
    <name type="scientific">Acaulospora morrowiae</name>
    <dbReference type="NCBI Taxonomy" id="94023"/>
    <lineage>
        <taxon>Eukaryota</taxon>
        <taxon>Fungi</taxon>
        <taxon>Fungi incertae sedis</taxon>
        <taxon>Mucoromycota</taxon>
        <taxon>Glomeromycotina</taxon>
        <taxon>Glomeromycetes</taxon>
        <taxon>Diversisporales</taxon>
        <taxon>Acaulosporaceae</taxon>
        <taxon>Acaulospora</taxon>
    </lineage>
</organism>
<dbReference type="Proteomes" id="UP000789342">
    <property type="component" value="Unassembled WGS sequence"/>
</dbReference>
<dbReference type="AlphaFoldDB" id="A0A9N9P428"/>
<accession>A0A9N9P428</accession>
<name>A0A9N9P428_9GLOM</name>
<evidence type="ECO:0000313" key="2">
    <source>
        <dbReference type="EMBL" id="CAG8788223.1"/>
    </source>
</evidence>
<evidence type="ECO:0000256" key="1">
    <source>
        <dbReference type="SAM" id="MobiDB-lite"/>
    </source>
</evidence>
<evidence type="ECO:0000313" key="3">
    <source>
        <dbReference type="Proteomes" id="UP000789342"/>
    </source>
</evidence>
<proteinExistence type="predicted"/>
<protein>
    <submittedName>
        <fullName evidence="2">4342_t:CDS:1</fullName>
    </submittedName>
</protein>
<feature type="compositionally biased region" description="Polar residues" evidence="1">
    <location>
        <begin position="7"/>
        <end position="25"/>
    </location>
</feature>
<feature type="compositionally biased region" description="Low complexity" evidence="1">
    <location>
        <begin position="52"/>
        <end position="63"/>
    </location>
</feature>
<sequence>MDERESWNSTPSNLKPMNGEGSNTMAVDGKRGWSSGMLGERSSPSILGENYTSTIRTQTPQTTASISSVGSGIGDLLDRSTSPSFKYEHSIKSNSSQQYPETIITKEPYSSPRTPPPKNTSRPSSPTLPPSQMNRSNYNNYEQLIMNTNIREGTMHDEQMSQFLNIENQPSIQNTSYSLSPSNYVTPIPRPLSIATSVEQ</sequence>
<keyword evidence="3" id="KW-1185">Reference proteome</keyword>
<reference evidence="2" key="1">
    <citation type="submission" date="2021-06" db="EMBL/GenBank/DDBJ databases">
        <authorList>
            <person name="Kallberg Y."/>
            <person name="Tangrot J."/>
            <person name="Rosling A."/>
        </authorList>
    </citation>
    <scope>NUCLEOTIDE SEQUENCE</scope>
    <source>
        <strain evidence="2">CL551</strain>
    </source>
</reference>
<comment type="caution">
    <text evidence="2">The sequence shown here is derived from an EMBL/GenBank/DDBJ whole genome shotgun (WGS) entry which is preliminary data.</text>
</comment>